<dbReference type="Proteomes" id="UP001139981">
    <property type="component" value="Unassembled WGS sequence"/>
</dbReference>
<sequence length="279" mass="30090">MTLEPDTTNMAGVDNMYKTFKSLEWVEGVVWDLTGLPDAFLGILLHCKSIAHDQENADAHQAAALELLSIADPAVSLFDANGPQVLRQAIGAAMANADFAATLAGMCDSYYFLRSLDVFALDEGSVGKLVDLLCLGGDQNDAAHTHADVARALDACLLQLESKYPGIRHYANCAMLEANIIQEFGTSYEHLYSLRSLLPPDGDLYVATLSCIVSCAQKNMACAEIIGEARALFAESPAEHWACACDFICELQGSEYVDINNVYDVGALDLESMIISVAH</sequence>
<proteinExistence type="predicted"/>
<comment type="caution">
    <text evidence="1">The sequence shown here is derived from an EMBL/GenBank/DDBJ whole genome shotgun (WGS) entry which is preliminary data.</text>
</comment>
<name>A0ACC1M2K3_9FUNG</name>
<organism evidence="1 2">
    <name type="scientific">Coemansia aciculifera</name>
    <dbReference type="NCBI Taxonomy" id="417176"/>
    <lineage>
        <taxon>Eukaryota</taxon>
        <taxon>Fungi</taxon>
        <taxon>Fungi incertae sedis</taxon>
        <taxon>Zoopagomycota</taxon>
        <taxon>Kickxellomycotina</taxon>
        <taxon>Kickxellomycetes</taxon>
        <taxon>Kickxellales</taxon>
        <taxon>Kickxellaceae</taxon>
        <taxon>Coemansia</taxon>
    </lineage>
</organism>
<evidence type="ECO:0000313" key="2">
    <source>
        <dbReference type="Proteomes" id="UP001139981"/>
    </source>
</evidence>
<keyword evidence="2" id="KW-1185">Reference proteome</keyword>
<gene>
    <name evidence="1" type="ORF">IWW38_003362</name>
</gene>
<accession>A0ACC1M2K3</accession>
<protein>
    <submittedName>
        <fullName evidence="1">Uncharacterized protein</fullName>
    </submittedName>
</protein>
<evidence type="ECO:0000313" key="1">
    <source>
        <dbReference type="EMBL" id="KAJ2892058.1"/>
    </source>
</evidence>
<reference evidence="1" key="1">
    <citation type="submission" date="2022-07" db="EMBL/GenBank/DDBJ databases">
        <title>Phylogenomic reconstructions and comparative analyses of Kickxellomycotina fungi.</title>
        <authorList>
            <person name="Reynolds N.K."/>
            <person name="Stajich J.E."/>
            <person name="Barry K."/>
            <person name="Grigoriev I.V."/>
            <person name="Crous P."/>
            <person name="Smith M.E."/>
        </authorList>
    </citation>
    <scope>NUCLEOTIDE SEQUENCE</scope>
    <source>
        <strain evidence="1">CBS 190363</strain>
    </source>
</reference>
<dbReference type="EMBL" id="JANBVB010000821">
    <property type="protein sequence ID" value="KAJ2892058.1"/>
    <property type="molecule type" value="Genomic_DNA"/>
</dbReference>